<accession>A0ABX2E2I6</accession>
<feature type="transmembrane region" description="Helical" evidence="1">
    <location>
        <begin position="112"/>
        <end position="133"/>
    </location>
</feature>
<reference evidence="2 3" key="1">
    <citation type="journal article" date="2015" name="Int. J. Syst. Evol. Microbiol.">
        <title>Winogradskyella litoriviva sp. nov., isolated from coastal seawater.</title>
        <authorList>
            <person name="Nedashkovskaya O.I."/>
            <person name="Kukhlevskiy A.D."/>
            <person name="Zhukova N.V."/>
            <person name="Kim S.J."/>
            <person name="Rhee S.K."/>
            <person name="Mikhailov V.V."/>
        </authorList>
    </citation>
    <scope>NUCLEOTIDE SEQUENCE [LARGE SCALE GENOMIC DNA]</scope>
    <source>
        <strain evidence="2 3">KMM6491</strain>
    </source>
</reference>
<dbReference type="InterPro" id="IPR013879">
    <property type="entry name" value="DUF1761"/>
</dbReference>
<evidence type="ECO:0000313" key="2">
    <source>
        <dbReference type="EMBL" id="NRD22191.1"/>
    </source>
</evidence>
<feature type="transmembrane region" description="Helical" evidence="1">
    <location>
        <begin position="6"/>
        <end position="27"/>
    </location>
</feature>
<feature type="transmembrane region" description="Helical" evidence="1">
    <location>
        <begin position="48"/>
        <end position="72"/>
    </location>
</feature>
<dbReference type="EMBL" id="JABRWQ010000001">
    <property type="protein sequence ID" value="NRD22191.1"/>
    <property type="molecule type" value="Genomic_DNA"/>
</dbReference>
<keyword evidence="1" id="KW-0812">Transmembrane</keyword>
<dbReference type="Pfam" id="PF08570">
    <property type="entry name" value="DUF1761"/>
    <property type="match status" value="1"/>
</dbReference>
<dbReference type="Proteomes" id="UP000805085">
    <property type="component" value="Unassembled WGS sequence"/>
</dbReference>
<sequence length="162" mass="17735">MELPINLIAIPIAAVAALFIGALWYNPKFGFGIIWMRESGMTEERMKSGNITVIFGLALIFAAMLSFLLMQFTNHQWGAFSMVGAEPELAEPSFKAFMADYGNAFRSYKHGALHGAMFGILGALPIIGTIALFERKSTKYILVNAGYWIVTLTVMGSILCGL</sequence>
<keyword evidence="1" id="KW-1133">Transmembrane helix</keyword>
<dbReference type="RefSeq" id="WP_173299835.1">
    <property type="nucleotide sequence ID" value="NZ_JABRWQ010000001.1"/>
</dbReference>
<keyword evidence="3" id="KW-1185">Reference proteome</keyword>
<proteinExistence type="predicted"/>
<protein>
    <submittedName>
        <fullName evidence="2">DUF1761 domain-containing protein</fullName>
    </submittedName>
</protein>
<organism evidence="2 3">
    <name type="scientific">Winogradskyella litoriviva</name>
    <dbReference type="NCBI Taxonomy" id="1220182"/>
    <lineage>
        <taxon>Bacteria</taxon>
        <taxon>Pseudomonadati</taxon>
        <taxon>Bacteroidota</taxon>
        <taxon>Flavobacteriia</taxon>
        <taxon>Flavobacteriales</taxon>
        <taxon>Flavobacteriaceae</taxon>
        <taxon>Winogradskyella</taxon>
    </lineage>
</organism>
<name>A0ABX2E2I6_9FLAO</name>
<evidence type="ECO:0000313" key="3">
    <source>
        <dbReference type="Proteomes" id="UP000805085"/>
    </source>
</evidence>
<gene>
    <name evidence="2" type="ORF">HNV10_02990</name>
</gene>
<evidence type="ECO:0000256" key="1">
    <source>
        <dbReference type="SAM" id="Phobius"/>
    </source>
</evidence>
<feature type="transmembrane region" description="Helical" evidence="1">
    <location>
        <begin position="140"/>
        <end position="159"/>
    </location>
</feature>
<keyword evidence="1" id="KW-0472">Membrane</keyword>
<comment type="caution">
    <text evidence="2">The sequence shown here is derived from an EMBL/GenBank/DDBJ whole genome shotgun (WGS) entry which is preliminary data.</text>
</comment>